<protein>
    <submittedName>
        <fullName evidence="3">SHOCT domain-containing protein</fullName>
    </submittedName>
</protein>
<keyword evidence="1" id="KW-0472">Membrane</keyword>
<feature type="domain" description="SHOCT" evidence="2">
    <location>
        <begin position="85"/>
        <end position="107"/>
    </location>
</feature>
<organism evidence="3 4">
    <name type="scientific">Flavobacterium agrisoli</name>
    <dbReference type="NCBI Taxonomy" id="2793066"/>
    <lineage>
        <taxon>Bacteria</taxon>
        <taxon>Pseudomonadati</taxon>
        <taxon>Bacteroidota</taxon>
        <taxon>Flavobacteriia</taxon>
        <taxon>Flavobacteriales</taxon>
        <taxon>Flavobacteriaceae</taxon>
        <taxon>Flavobacterium</taxon>
    </lineage>
</organism>
<comment type="caution">
    <text evidence="3">The sequence shown here is derived from an EMBL/GenBank/DDBJ whole genome shotgun (WGS) entry which is preliminary data.</text>
</comment>
<evidence type="ECO:0000256" key="1">
    <source>
        <dbReference type="SAM" id="Phobius"/>
    </source>
</evidence>
<feature type="transmembrane region" description="Helical" evidence="1">
    <location>
        <begin position="6"/>
        <end position="22"/>
    </location>
</feature>
<name>A0A934UK90_9FLAO</name>
<keyword evidence="4" id="KW-1185">Reference proteome</keyword>
<dbReference type="Pfam" id="PF09851">
    <property type="entry name" value="SHOCT"/>
    <property type="match status" value="2"/>
</dbReference>
<keyword evidence="1" id="KW-0812">Transmembrane</keyword>
<dbReference type="AlphaFoldDB" id="A0A934UK90"/>
<evidence type="ECO:0000313" key="4">
    <source>
        <dbReference type="Proteomes" id="UP000609172"/>
    </source>
</evidence>
<evidence type="ECO:0000259" key="2">
    <source>
        <dbReference type="Pfam" id="PF09851"/>
    </source>
</evidence>
<accession>A0A934UK90</accession>
<dbReference type="EMBL" id="JAEHFV010000005">
    <property type="protein sequence ID" value="MBK0370712.1"/>
    <property type="molecule type" value="Genomic_DNA"/>
</dbReference>
<reference evidence="3" key="1">
    <citation type="submission" date="2020-12" db="EMBL/GenBank/DDBJ databases">
        <title>Bacterial novel species Flavobacterium sp. SE-1-e isolated from soil.</title>
        <authorList>
            <person name="Jung H.-Y."/>
        </authorList>
    </citation>
    <scope>NUCLEOTIDE SEQUENCE</scope>
    <source>
        <strain evidence="3">SE-1-e</strain>
    </source>
</reference>
<proteinExistence type="predicted"/>
<feature type="domain" description="SHOCT" evidence="2">
    <location>
        <begin position="124"/>
        <end position="146"/>
    </location>
</feature>
<dbReference type="RefSeq" id="WP_200106843.1">
    <property type="nucleotide sequence ID" value="NZ_JAEHFV010000005.1"/>
</dbReference>
<dbReference type="Proteomes" id="UP000609172">
    <property type="component" value="Unassembled WGS sequence"/>
</dbReference>
<feature type="transmembrane region" description="Helical" evidence="1">
    <location>
        <begin position="34"/>
        <end position="55"/>
    </location>
</feature>
<feature type="transmembrane region" description="Helical" evidence="1">
    <location>
        <begin position="184"/>
        <end position="202"/>
    </location>
</feature>
<gene>
    <name evidence="3" type="ORF">I5M07_12825</name>
</gene>
<dbReference type="InterPro" id="IPR018649">
    <property type="entry name" value="SHOCT"/>
</dbReference>
<keyword evidence="1" id="KW-1133">Transmembrane helix</keyword>
<evidence type="ECO:0000313" key="3">
    <source>
        <dbReference type="EMBL" id="MBK0370712.1"/>
    </source>
</evidence>
<sequence>MDSNPLVAIIVGLVTASSIYVWKSDEFNKTQKTFILFCIIFPPLQWIMILLAKYYNNLAYKKSKEFKKEVLHYTEEKKIDNSKTTLQELKDSGIITEEEYKTKIEKIDIQKTELAILNSKEYIQLKSLLDSNILTKEEFKSKVEILRHSNIKSEILEKVSPQKFNSVEFDSLESENKSSTTKTYFLSFLALIALYLLIYLFFNNGNIGNENIDKKPTSVDSTYINNSYQNTTYIEPLKIKKFVYVVMKIEKPNLDVYEPKGFINSVGFYETFDPIYSINYEKETYSTDIIEVNDYNINEKYKVLDDAKNRMHSQLKFADDAFSTNLWVKCKDDSKREEFEGIRSKITDSQIFEFESYSEASIHKQDNLDINPK</sequence>